<dbReference type="PANTHER" id="PTHR43156:SF2">
    <property type="entry name" value="STAGE II SPORULATION PROTEIN E"/>
    <property type="match status" value="1"/>
</dbReference>
<evidence type="ECO:0000313" key="4">
    <source>
        <dbReference type="EMBL" id="MBL7629585.1"/>
    </source>
</evidence>
<dbReference type="Pfam" id="PF07228">
    <property type="entry name" value="SpoIIE"/>
    <property type="match status" value="1"/>
</dbReference>
<feature type="region of interest" description="Disordered" evidence="2">
    <location>
        <begin position="1"/>
        <end position="97"/>
    </location>
</feature>
<dbReference type="RefSeq" id="WP_203006367.1">
    <property type="nucleotide sequence ID" value="NZ_JADWYU010000114.1"/>
</dbReference>
<dbReference type="InterPro" id="IPR036457">
    <property type="entry name" value="PPM-type-like_dom_sf"/>
</dbReference>
<evidence type="ECO:0000313" key="5">
    <source>
        <dbReference type="Proteomes" id="UP000604475"/>
    </source>
</evidence>
<proteinExistence type="predicted"/>
<keyword evidence="5" id="KW-1185">Reference proteome</keyword>
<feature type="compositionally biased region" description="Low complexity" evidence="2">
    <location>
        <begin position="83"/>
        <end position="97"/>
    </location>
</feature>
<protein>
    <submittedName>
        <fullName evidence="4">Serine/threonine-protein phosphatase</fullName>
    </submittedName>
</protein>
<dbReference type="AlphaFoldDB" id="A0A937RFR2"/>
<dbReference type="SMART" id="SM00331">
    <property type="entry name" value="PP2C_SIG"/>
    <property type="match status" value="1"/>
</dbReference>
<evidence type="ECO:0000256" key="1">
    <source>
        <dbReference type="ARBA" id="ARBA00022801"/>
    </source>
</evidence>
<feature type="compositionally biased region" description="Low complexity" evidence="2">
    <location>
        <begin position="41"/>
        <end position="50"/>
    </location>
</feature>
<accession>A0A937RFR2</accession>
<gene>
    <name evidence="4" type="ORF">I7412_20920</name>
</gene>
<feature type="compositionally biased region" description="Low complexity" evidence="2">
    <location>
        <begin position="179"/>
        <end position="195"/>
    </location>
</feature>
<dbReference type="EMBL" id="JAEACQ010000232">
    <property type="protein sequence ID" value="MBL7629585.1"/>
    <property type="molecule type" value="Genomic_DNA"/>
</dbReference>
<reference evidence="4" key="1">
    <citation type="submission" date="2020-12" db="EMBL/GenBank/DDBJ databases">
        <title>Genomic characterization of non-nitrogen-fixing Frankia strains.</title>
        <authorList>
            <person name="Carlos-Shanley C."/>
            <person name="Guerra T."/>
            <person name="Hahn D."/>
        </authorList>
    </citation>
    <scope>NUCLEOTIDE SEQUENCE</scope>
    <source>
        <strain evidence="4">CN6</strain>
    </source>
</reference>
<dbReference type="InterPro" id="IPR052016">
    <property type="entry name" value="Bact_Sigma-Reg"/>
</dbReference>
<dbReference type="GO" id="GO:0016791">
    <property type="term" value="F:phosphatase activity"/>
    <property type="evidence" value="ECO:0007669"/>
    <property type="project" value="TreeGrafter"/>
</dbReference>
<feature type="compositionally biased region" description="Basic and acidic residues" evidence="2">
    <location>
        <begin position="196"/>
        <end position="216"/>
    </location>
</feature>
<evidence type="ECO:0000259" key="3">
    <source>
        <dbReference type="SMART" id="SM00331"/>
    </source>
</evidence>
<feature type="domain" description="PPM-type phosphatase" evidence="3">
    <location>
        <begin position="238"/>
        <end position="530"/>
    </location>
</feature>
<dbReference type="InterPro" id="IPR001932">
    <property type="entry name" value="PPM-type_phosphatase-like_dom"/>
</dbReference>
<sequence>MGRSATKNAHKARGGGLGADAGRLAVKSPETTMKPRGAGSAKSLKTAKAAKAAKEAKTTKTAKAKNVKAAKKATAKAQGTVTAPGAHEPGAPAPSGAATSTVVDAIVAAALGEAVAESLAGSLAESINESFTELMAGGLATALEQALSDTVSTAVAHELPGALAVAVAEARAHRPALAGAPAATAGLAGAPATGTRPERSERPERPEAERPERDGHAVELAAARTVWESLPPRRLPVLPGLDLAARRVAASDPERIGGDWYDVTVLAADRVVLDVGDVAGHGAGAGALMAELCHAARAYALLGLPPSRLTAGLADVLRAGGHQALASTVTAGLDVPTGRLTWCSAGHPPPVLVTADGEVSFLGDVHGPLLGAAARTADGAGAPAPETDDAGTRGEAAAEAAAAGYAQSTITMPVGATVLFYTAGLVDRSGAPLAQRLDALAAAASRSFGRRHAGTPGSDSSRARGGSGTADSGTDTVAPLSAACDALLDELSRDLDGGPDGGGTAGPAAPGQARRRTRHEGDACLLAARLC</sequence>
<comment type="caution">
    <text evidence="4">The sequence shown here is derived from an EMBL/GenBank/DDBJ whole genome shotgun (WGS) entry which is preliminary data.</text>
</comment>
<keyword evidence="1" id="KW-0378">Hydrolase</keyword>
<dbReference type="Proteomes" id="UP000604475">
    <property type="component" value="Unassembled WGS sequence"/>
</dbReference>
<feature type="region of interest" description="Disordered" evidence="2">
    <location>
        <begin position="376"/>
        <end position="395"/>
    </location>
</feature>
<organism evidence="4 5">
    <name type="scientific">Frankia nepalensis</name>
    <dbReference type="NCBI Taxonomy" id="1836974"/>
    <lineage>
        <taxon>Bacteria</taxon>
        <taxon>Bacillati</taxon>
        <taxon>Actinomycetota</taxon>
        <taxon>Actinomycetes</taxon>
        <taxon>Frankiales</taxon>
        <taxon>Frankiaceae</taxon>
        <taxon>Frankia</taxon>
    </lineage>
</organism>
<feature type="compositionally biased region" description="Low complexity" evidence="2">
    <location>
        <begin position="457"/>
        <end position="476"/>
    </location>
</feature>
<name>A0A937RFR2_9ACTN</name>
<evidence type="ECO:0000256" key="2">
    <source>
        <dbReference type="SAM" id="MobiDB-lite"/>
    </source>
</evidence>
<feature type="region of interest" description="Disordered" evidence="2">
    <location>
        <begin position="445"/>
        <end position="477"/>
    </location>
</feature>
<feature type="region of interest" description="Disordered" evidence="2">
    <location>
        <begin position="492"/>
        <end position="518"/>
    </location>
</feature>
<feature type="compositionally biased region" description="Basic residues" evidence="2">
    <location>
        <begin position="60"/>
        <end position="74"/>
    </location>
</feature>
<feature type="region of interest" description="Disordered" evidence="2">
    <location>
        <begin position="179"/>
        <end position="216"/>
    </location>
</feature>
<dbReference type="PANTHER" id="PTHR43156">
    <property type="entry name" value="STAGE II SPORULATION PROTEIN E-RELATED"/>
    <property type="match status" value="1"/>
</dbReference>
<dbReference type="Gene3D" id="3.60.40.10">
    <property type="entry name" value="PPM-type phosphatase domain"/>
    <property type="match status" value="1"/>
</dbReference>